<proteinExistence type="predicted"/>
<keyword evidence="2" id="KW-0472">Membrane</keyword>
<evidence type="ECO:0000256" key="2">
    <source>
        <dbReference type="SAM" id="Phobius"/>
    </source>
</evidence>
<dbReference type="EMBL" id="BSYO01000012">
    <property type="protein sequence ID" value="GMH12953.1"/>
    <property type="molecule type" value="Genomic_DNA"/>
</dbReference>
<feature type="region of interest" description="Disordered" evidence="1">
    <location>
        <begin position="88"/>
        <end position="133"/>
    </location>
</feature>
<evidence type="ECO:0000256" key="1">
    <source>
        <dbReference type="SAM" id="MobiDB-lite"/>
    </source>
</evidence>
<feature type="transmembrane region" description="Helical" evidence="2">
    <location>
        <begin position="52"/>
        <end position="81"/>
    </location>
</feature>
<sequence length="179" mass="19749">MGVPVWNGIVRITGFGIEGRFGRIARGSLLLPVWCHADVAHSPDMDELRDRYTVSCLASIEFGCLVGLSCYALATMLLLLICQNAEPSPKKAPAREKSIIQNSRRGILQSQKDSTQKPSLGGNSDRSFNQRSSLKSYSKIWPAAKKTDLEQQDYNSKNPRDALTRPVVESTDLTPLLEA</sequence>
<dbReference type="Proteomes" id="UP001279734">
    <property type="component" value="Unassembled WGS sequence"/>
</dbReference>
<keyword evidence="2" id="KW-0812">Transmembrane</keyword>
<evidence type="ECO:0000313" key="3">
    <source>
        <dbReference type="EMBL" id="GMH12953.1"/>
    </source>
</evidence>
<dbReference type="AlphaFoldDB" id="A0AAD3SKN4"/>
<evidence type="ECO:0000313" key="4">
    <source>
        <dbReference type="Proteomes" id="UP001279734"/>
    </source>
</evidence>
<comment type="caution">
    <text evidence="3">The sequence shown here is derived from an EMBL/GenBank/DDBJ whole genome shotgun (WGS) entry which is preliminary data.</text>
</comment>
<gene>
    <name evidence="3" type="ORF">Nepgr_014794</name>
</gene>
<reference evidence="3" key="1">
    <citation type="submission" date="2023-05" db="EMBL/GenBank/DDBJ databases">
        <title>Nepenthes gracilis genome sequencing.</title>
        <authorList>
            <person name="Fukushima K."/>
        </authorList>
    </citation>
    <scope>NUCLEOTIDE SEQUENCE</scope>
    <source>
        <strain evidence="3">SING2019-196</strain>
    </source>
</reference>
<organism evidence="3 4">
    <name type="scientific">Nepenthes gracilis</name>
    <name type="common">Slender pitcher plant</name>
    <dbReference type="NCBI Taxonomy" id="150966"/>
    <lineage>
        <taxon>Eukaryota</taxon>
        <taxon>Viridiplantae</taxon>
        <taxon>Streptophyta</taxon>
        <taxon>Embryophyta</taxon>
        <taxon>Tracheophyta</taxon>
        <taxon>Spermatophyta</taxon>
        <taxon>Magnoliopsida</taxon>
        <taxon>eudicotyledons</taxon>
        <taxon>Gunneridae</taxon>
        <taxon>Pentapetalae</taxon>
        <taxon>Caryophyllales</taxon>
        <taxon>Nepenthaceae</taxon>
        <taxon>Nepenthes</taxon>
    </lineage>
</organism>
<feature type="region of interest" description="Disordered" evidence="1">
    <location>
        <begin position="148"/>
        <end position="179"/>
    </location>
</feature>
<accession>A0AAD3SKN4</accession>
<keyword evidence="2" id="KW-1133">Transmembrane helix</keyword>
<protein>
    <submittedName>
        <fullName evidence="3">Uncharacterized protein</fullName>
    </submittedName>
</protein>
<name>A0AAD3SKN4_NEPGR</name>
<keyword evidence="4" id="KW-1185">Reference proteome</keyword>
<feature type="compositionally biased region" description="Polar residues" evidence="1">
    <location>
        <begin position="99"/>
        <end position="133"/>
    </location>
</feature>